<dbReference type="AlphaFoldDB" id="A0A109UW11"/>
<name>A0A109UW11_9SACH</name>
<reference evidence="7 8" key="1">
    <citation type="submission" date="2016-01" db="EMBL/GenBank/DDBJ databases">
        <title>Genome sequence of the yeast Holleya sinecauda.</title>
        <authorList>
            <person name="Dietrich F.S."/>
        </authorList>
    </citation>
    <scope>NUCLEOTIDE SEQUENCE [LARGE SCALE GENOMIC DNA]</scope>
    <source>
        <strain evidence="7 8">ATCC 58844</strain>
    </source>
</reference>
<gene>
    <name evidence="7" type="ORF">AW171_hschr2126</name>
</gene>
<dbReference type="GO" id="GO:0005886">
    <property type="term" value="C:plasma membrane"/>
    <property type="evidence" value="ECO:0007669"/>
    <property type="project" value="TreeGrafter"/>
</dbReference>
<sequence length="532" mass="58338">MLSMKRFFGLKRPKHEHPGVVQDNDSSFTHEPSDTSSATSFWQNVKRIFYKYLSFIGPGIMVSVAYMDPGNYATDISAGAANEFSLLFIISLSCLIAVFLQSLCVKLGSVTGLDLSRACRHFLPRWLNWFIYICAEVAVIATDLAEVIGGAIALNILLKIPLPAGICITCVDILIVLLAYGRGSSSMRMVRIFEIFVAALVIAVAICLCVDLAYIPPVSAGRVLRGFLPSKQMFQNNGFYTATGILGATVMPHSLFLGSGIVQPRLLEYDVKNGNYSMDINSDDNTIASGEKKSRVMQKDAKFLAYRPSIYAIRYAIKYSIVELTVTLVSLALFINCAILIIAGASLYETEQAVDADLYTIHKLLSSTLAPAAGTVFMLALLFSGQSSGVVCTIAGQIVCEGHINWSITPWKRRLITRGIAIVPTLVIASCLGKTALGTALTASQVVLSFILPIVTAPLIYFTSRKSIMQVEADPKNHRDGHEVENNMDNENNQEYINMSNNWFITAVAIVFWIFIAVLNIFTIVELFQGRN</sequence>
<feature type="region of interest" description="Disordered" evidence="5">
    <location>
        <begin position="14"/>
        <end position="37"/>
    </location>
</feature>
<dbReference type="InterPro" id="IPR001046">
    <property type="entry name" value="NRAMP_fam"/>
</dbReference>
<dbReference type="GO" id="GO:0030026">
    <property type="term" value="P:intracellular manganese ion homeostasis"/>
    <property type="evidence" value="ECO:0007669"/>
    <property type="project" value="TreeGrafter"/>
</dbReference>
<dbReference type="Proteomes" id="UP000243052">
    <property type="component" value="Chromosome ii"/>
</dbReference>
<dbReference type="GeneID" id="28721728"/>
<evidence type="ECO:0000256" key="2">
    <source>
        <dbReference type="ARBA" id="ARBA00022692"/>
    </source>
</evidence>
<feature type="transmembrane region" description="Helical" evidence="6">
    <location>
        <begin position="86"/>
        <end position="108"/>
    </location>
</feature>
<feature type="transmembrane region" description="Helical" evidence="6">
    <location>
        <begin position="324"/>
        <end position="348"/>
    </location>
</feature>
<evidence type="ECO:0000256" key="5">
    <source>
        <dbReference type="SAM" id="MobiDB-lite"/>
    </source>
</evidence>
<dbReference type="GO" id="GO:0005384">
    <property type="term" value="F:manganese ion transmembrane transporter activity"/>
    <property type="evidence" value="ECO:0007669"/>
    <property type="project" value="TreeGrafter"/>
</dbReference>
<evidence type="ECO:0000313" key="7">
    <source>
        <dbReference type="EMBL" id="AMD18618.1"/>
    </source>
</evidence>
<accession>A0A109UW11</accession>
<dbReference type="Pfam" id="PF01566">
    <property type="entry name" value="Nramp"/>
    <property type="match status" value="2"/>
</dbReference>
<proteinExistence type="inferred from homology"/>
<keyword evidence="4 6" id="KW-0472">Membrane</keyword>
<evidence type="ECO:0000256" key="4">
    <source>
        <dbReference type="ARBA" id="ARBA00023136"/>
    </source>
</evidence>
<evidence type="ECO:0000256" key="1">
    <source>
        <dbReference type="ARBA" id="ARBA00004141"/>
    </source>
</evidence>
<dbReference type="PANTHER" id="PTHR11706:SF101">
    <property type="entry name" value="MANGANESE TRANSPORTER SMF1"/>
    <property type="match status" value="1"/>
</dbReference>
<dbReference type="PANTHER" id="PTHR11706">
    <property type="entry name" value="SOLUTE CARRIER PROTEIN FAMILY 11 MEMBER"/>
    <property type="match status" value="1"/>
</dbReference>
<feature type="transmembrane region" description="Helical" evidence="6">
    <location>
        <begin position="415"/>
        <end position="437"/>
    </location>
</feature>
<evidence type="ECO:0000256" key="6">
    <source>
        <dbReference type="SAM" id="Phobius"/>
    </source>
</evidence>
<dbReference type="PRINTS" id="PR00447">
    <property type="entry name" value="NATRESASSCMP"/>
</dbReference>
<feature type="transmembrane region" description="Helical" evidence="6">
    <location>
        <begin position="443"/>
        <end position="462"/>
    </location>
</feature>
<organism evidence="7 8">
    <name type="scientific">Eremothecium sinecaudum</name>
    <dbReference type="NCBI Taxonomy" id="45286"/>
    <lineage>
        <taxon>Eukaryota</taxon>
        <taxon>Fungi</taxon>
        <taxon>Dikarya</taxon>
        <taxon>Ascomycota</taxon>
        <taxon>Saccharomycotina</taxon>
        <taxon>Saccharomycetes</taxon>
        <taxon>Saccharomycetales</taxon>
        <taxon>Saccharomycetaceae</taxon>
        <taxon>Eremothecium</taxon>
    </lineage>
</organism>
<dbReference type="EMBL" id="CP014242">
    <property type="protein sequence ID" value="AMD18618.1"/>
    <property type="molecule type" value="Genomic_DNA"/>
</dbReference>
<protein>
    <submittedName>
        <fullName evidence="7">HBL284Cp</fullName>
    </submittedName>
</protein>
<feature type="transmembrane region" description="Helical" evidence="6">
    <location>
        <begin position="503"/>
        <end position="525"/>
    </location>
</feature>
<keyword evidence="2 6" id="KW-0812">Transmembrane</keyword>
<dbReference type="GO" id="GO:0015086">
    <property type="term" value="F:cadmium ion transmembrane transporter activity"/>
    <property type="evidence" value="ECO:0007669"/>
    <property type="project" value="TreeGrafter"/>
</dbReference>
<feature type="transmembrane region" description="Helical" evidence="6">
    <location>
        <begin position="192"/>
        <end position="215"/>
    </location>
</feature>
<feature type="compositionally biased region" description="Polar residues" evidence="5">
    <location>
        <begin position="23"/>
        <end position="37"/>
    </location>
</feature>
<feature type="transmembrane region" description="Helical" evidence="6">
    <location>
        <begin position="129"/>
        <end position="154"/>
    </location>
</feature>
<feature type="transmembrane region" description="Helical" evidence="6">
    <location>
        <begin position="239"/>
        <end position="262"/>
    </location>
</feature>
<comment type="subcellular location">
    <subcellularLocation>
        <location evidence="1">Membrane</location>
        <topology evidence="1">Multi-pass membrane protein</topology>
    </subcellularLocation>
</comment>
<feature type="transmembrane region" description="Helical" evidence="6">
    <location>
        <begin position="160"/>
        <end position="180"/>
    </location>
</feature>
<evidence type="ECO:0000313" key="8">
    <source>
        <dbReference type="Proteomes" id="UP000243052"/>
    </source>
</evidence>
<dbReference type="HAMAP" id="MF_00221">
    <property type="entry name" value="NRAMP"/>
    <property type="match status" value="1"/>
</dbReference>
<keyword evidence="3 6" id="KW-1133">Transmembrane helix</keyword>
<feature type="transmembrane region" description="Helical" evidence="6">
    <location>
        <begin position="368"/>
        <end position="394"/>
    </location>
</feature>
<dbReference type="RefSeq" id="XP_017985614.1">
    <property type="nucleotide sequence ID" value="XM_018130290.1"/>
</dbReference>
<dbReference type="NCBIfam" id="TIGR01197">
    <property type="entry name" value="nramp"/>
    <property type="match status" value="1"/>
</dbReference>
<evidence type="ECO:0000256" key="3">
    <source>
        <dbReference type="ARBA" id="ARBA00022989"/>
    </source>
</evidence>
<keyword evidence="8" id="KW-1185">Reference proteome</keyword>
<dbReference type="NCBIfam" id="NF037982">
    <property type="entry name" value="Nramp_1"/>
    <property type="match status" value="1"/>
</dbReference>
<dbReference type="GO" id="GO:0034755">
    <property type="term" value="P:iron ion transmembrane transport"/>
    <property type="evidence" value="ECO:0007669"/>
    <property type="project" value="TreeGrafter"/>
</dbReference>
<feature type="transmembrane region" description="Helical" evidence="6">
    <location>
        <begin position="48"/>
        <end position="66"/>
    </location>
</feature>
<dbReference type="STRING" id="45286.A0A109UW11"/>
<dbReference type="OrthoDB" id="409173at2759"/>